<evidence type="ECO:0000256" key="5">
    <source>
        <dbReference type="ARBA" id="ARBA00022692"/>
    </source>
</evidence>
<evidence type="ECO:0000256" key="7">
    <source>
        <dbReference type="ARBA" id="ARBA00023136"/>
    </source>
</evidence>
<dbReference type="AlphaFoldDB" id="A0AA35WFN2"/>
<accession>A0AA35WFN2</accession>
<evidence type="ECO:0000256" key="1">
    <source>
        <dbReference type="ARBA" id="ARBA00004651"/>
    </source>
</evidence>
<feature type="transmembrane region" description="Helical" evidence="8">
    <location>
        <begin position="431"/>
        <end position="454"/>
    </location>
</feature>
<dbReference type="InterPro" id="IPR022791">
    <property type="entry name" value="L-PG_synthase/AglD"/>
</dbReference>
<evidence type="ECO:0000256" key="6">
    <source>
        <dbReference type="ARBA" id="ARBA00022989"/>
    </source>
</evidence>
<evidence type="ECO:0000259" key="9">
    <source>
        <dbReference type="SMART" id="SM01001"/>
    </source>
</evidence>
<feature type="transmembrane region" description="Helical" evidence="8">
    <location>
        <begin position="321"/>
        <end position="342"/>
    </location>
</feature>
<keyword evidence="4" id="KW-1003">Cell membrane</keyword>
<dbReference type="GO" id="GO:0006189">
    <property type="term" value="P:'de novo' IMP biosynthetic process"/>
    <property type="evidence" value="ECO:0007669"/>
    <property type="project" value="InterPro"/>
</dbReference>
<keyword evidence="6 8" id="KW-1133">Transmembrane helix</keyword>
<dbReference type="EMBL" id="CASHTH010001703">
    <property type="protein sequence ID" value="CAI8018684.1"/>
    <property type="molecule type" value="Genomic_DNA"/>
</dbReference>
<evidence type="ECO:0000256" key="2">
    <source>
        <dbReference type="ARBA" id="ARBA00004747"/>
    </source>
</evidence>
<gene>
    <name evidence="10" type="ORF">GBAR_LOCUS11318</name>
</gene>
<organism evidence="10 11">
    <name type="scientific">Geodia barretti</name>
    <name type="common">Barrett's horny sponge</name>
    <dbReference type="NCBI Taxonomy" id="519541"/>
    <lineage>
        <taxon>Eukaryota</taxon>
        <taxon>Metazoa</taxon>
        <taxon>Porifera</taxon>
        <taxon>Demospongiae</taxon>
        <taxon>Heteroscleromorpha</taxon>
        <taxon>Tetractinellida</taxon>
        <taxon>Astrophorina</taxon>
        <taxon>Geodiidae</taxon>
        <taxon>Geodia</taxon>
    </lineage>
</organism>
<evidence type="ECO:0000256" key="3">
    <source>
        <dbReference type="ARBA" id="ARBA00012329"/>
    </source>
</evidence>
<dbReference type="Pfam" id="PF03706">
    <property type="entry name" value="LPG_synthase_TM"/>
    <property type="match status" value="2"/>
</dbReference>
<evidence type="ECO:0000256" key="4">
    <source>
        <dbReference type="ARBA" id="ARBA00022475"/>
    </source>
</evidence>
<dbReference type="InterPro" id="IPR000031">
    <property type="entry name" value="PurE_dom"/>
</dbReference>
<comment type="pathway">
    <text evidence="2">Purine metabolism; IMP biosynthesis via de novo pathway; 5-amino-1-(5-phospho-D-ribosyl)imidazole-4-carboxylate from 5-amino-1-(5-phospho-D-ribosyl)imidazole (carboxylase route): step 1/1.</text>
</comment>
<dbReference type="NCBIfam" id="NF033503">
    <property type="entry name" value="LarB"/>
    <property type="match status" value="1"/>
</dbReference>
<dbReference type="Gene3D" id="3.40.50.1970">
    <property type="match status" value="1"/>
</dbReference>
<keyword evidence="11" id="KW-1185">Reference proteome</keyword>
<feature type="domain" description="PurE" evidence="9">
    <location>
        <begin position="110"/>
        <end position="247"/>
    </location>
</feature>
<comment type="caution">
    <text evidence="10">The sequence shown here is derived from an EMBL/GenBank/DDBJ whole genome shotgun (WGS) entry which is preliminary data.</text>
</comment>
<dbReference type="SUPFAM" id="SSF52255">
    <property type="entry name" value="N5-CAIR mutase (phosphoribosylaminoimidazole carboxylase, PurE)"/>
    <property type="match status" value="1"/>
</dbReference>
<dbReference type="SMART" id="SM01001">
    <property type="entry name" value="AIRC"/>
    <property type="match status" value="1"/>
</dbReference>
<feature type="transmembrane region" description="Helical" evidence="8">
    <location>
        <begin position="162"/>
        <end position="187"/>
    </location>
</feature>
<dbReference type="PANTHER" id="PTHR43064:SF1">
    <property type="entry name" value="SLL1489 PROTEIN"/>
    <property type="match status" value="1"/>
</dbReference>
<dbReference type="GO" id="GO:0016787">
    <property type="term" value="F:hydrolase activity"/>
    <property type="evidence" value="ECO:0007669"/>
    <property type="project" value="InterPro"/>
</dbReference>
<sequence length="554" mass="56702">MDALRDLPYQDLGYARLDHHRPLRTGWPEVVLAEGKTREQVAGIVFAMAGRGHPVLVTRAALEVYEAVVADVPTARYNELARCIVVPEIAVPESVVPEEGSRGPADLGLLIVTGGTADLPVAEEAALTAEIMGCQAARLNDVGVAGLHRLLAQRQRLQEARVIIVVAGMEAALASVVSGLVSAPVIAVPTSVGYGASFQGLAALLGMLNSCAPGIGVVNIDNGFGAGYLAAQICRMPEASADPGAAVAREGTGLNGRRWLLLGLLTVAVFGGLLAYGDFRQVGRVLFDSPAAYAGFAAAAGLAVVNYGLRYLRWSMYLHALGINVPASVSAPVFVAGLALSITPGKVGELLKSVWLNQRTGVPVPASAPAVVMERLTDVISVALLGTDRRAAVAHGDRVDGWRPAVDRAGCWAAGGVTSQDGLRRLMSPRLLAAAVALGFLAWAAEGLALWVIIVGLGDSVALGVALPVSAVAALVGAVTALPGGLIGFEGSMVALLGQAGLPAATAALATLLTRLATLWLAVIVGGLAWLWLVRTGRSSATAVATDAGASGQP</sequence>
<dbReference type="Pfam" id="PF00731">
    <property type="entry name" value="AIRC"/>
    <property type="match status" value="1"/>
</dbReference>
<feature type="transmembrane region" description="Helical" evidence="8">
    <location>
        <begin position="517"/>
        <end position="534"/>
    </location>
</feature>
<feature type="transmembrane region" description="Helical" evidence="8">
    <location>
        <begin position="291"/>
        <end position="309"/>
    </location>
</feature>
<protein>
    <recommendedName>
        <fullName evidence="3">phosphoribosylaminoimidazole carboxylase</fullName>
        <ecNumber evidence="3">4.1.1.21</ecNumber>
    </recommendedName>
</protein>
<comment type="subcellular location">
    <subcellularLocation>
        <location evidence="1">Cell membrane</location>
        <topology evidence="1">Multi-pass membrane protein</topology>
    </subcellularLocation>
</comment>
<feature type="transmembrane region" description="Helical" evidence="8">
    <location>
        <begin position="259"/>
        <end position="279"/>
    </location>
</feature>
<feature type="transmembrane region" description="Helical" evidence="8">
    <location>
        <begin position="460"/>
        <end position="482"/>
    </location>
</feature>
<keyword evidence="5 8" id="KW-0812">Transmembrane</keyword>
<evidence type="ECO:0000313" key="10">
    <source>
        <dbReference type="EMBL" id="CAI8018684.1"/>
    </source>
</evidence>
<reference evidence="10" key="1">
    <citation type="submission" date="2023-03" db="EMBL/GenBank/DDBJ databases">
        <authorList>
            <person name="Steffen K."/>
            <person name="Cardenas P."/>
        </authorList>
    </citation>
    <scope>NUCLEOTIDE SEQUENCE</scope>
</reference>
<keyword evidence="7 8" id="KW-0472">Membrane</keyword>
<dbReference type="PANTHER" id="PTHR43064">
    <property type="entry name" value="PHOSPHORIBOSYLAMINOIMIDAZOLE CARBOXYLASE-RELATED"/>
    <property type="match status" value="1"/>
</dbReference>
<dbReference type="EC" id="4.1.1.21" evidence="3"/>
<dbReference type="GO" id="GO:0005886">
    <property type="term" value="C:plasma membrane"/>
    <property type="evidence" value="ECO:0007669"/>
    <property type="project" value="UniProtKB-SubCell"/>
</dbReference>
<dbReference type="GO" id="GO:0004638">
    <property type="term" value="F:phosphoribosylaminoimidazole carboxylase activity"/>
    <property type="evidence" value="ECO:0007669"/>
    <property type="project" value="UniProtKB-EC"/>
</dbReference>
<dbReference type="NCBIfam" id="TIGR00374">
    <property type="entry name" value="flippase-like domain"/>
    <property type="match status" value="1"/>
</dbReference>
<name>A0AA35WFN2_GEOBA</name>
<dbReference type="InterPro" id="IPR039476">
    <property type="entry name" value="P2CMN_synthase_LarB"/>
</dbReference>
<proteinExistence type="predicted"/>
<evidence type="ECO:0000256" key="8">
    <source>
        <dbReference type="SAM" id="Phobius"/>
    </source>
</evidence>
<dbReference type="Proteomes" id="UP001174909">
    <property type="component" value="Unassembled WGS sequence"/>
</dbReference>
<evidence type="ECO:0000313" key="11">
    <source>
        <dbReference type="Proteomes" id="UP001174909"/>
    </source>
</evidence>